<dbReference type="InterPro" id="IPR035965">
    <property type="entry name" value="PAS-like_dom_sf"/>
</dbReference>
<dbReference type="Gene3D" id="1.10.287.130">
    <property type="match status" value="1"/>
</dbReference>
<evidence type="ECO:0000313" key="19">
    <source>
        <dbReference type="Proteomes" id="UP000036958"/>
    </source>
</evidence>
<protein>
    <recommendedName>
        <fullName evidence="3">histidine kinase</fullName>
        <ecNumber evidence="3">2.7.13.3</ecNumber>
    </recommendedName>
</protein>
<proteinExistence type="predicted"/>
<evidence type="ECO:0000256" key="9">
    <source>
        <dbReference type="ARBA" id="ARBA00022777"/>
    </source>
</evidence>
<dbReference type="OrthoDB" id="9796457at2"/>
<evidence type="ECO:0000256" key="5">
    <source>
        <dbReference type="ARBA" id="ARBA00022553"/>
    </source>
</evidence>
<feature type="domain" description="PAC" evidence="17">
    <location>
        <begin position="324"/>
        <end position="376"/>
    </location>
</feature>
<evidence type="ECO:0000256" key="8">
    <source>
        <dbReference type="ARBA" id="ARBA00022741"/>
    </source>
</evidence>
<dbReference type="PRINTS" id="PR00344">
    <property type="entry name" value="BCTRLSENSOR"/>
</dbReference>
<accession>A0A0L8V9K5</accession>
<dbReference type="PROSITE" id="PS50113">
    <property type="entry name" value="PAC"/>
    <property type="match status" value="3"/>
</dbReference>
<dbReference type="CDD" id="cd17546">
    <property type="entry name" value="REC_hyHK_CKI1_RcsC-like"/>
    <property type="match status" value="2"/>
</dbReference>
<dbReference type="PANTHER" id="PTHR45339">
    <property type="entry name" value="HYBRID SIGNAL TRANSDUCTION HISTIDINE KINASE J"/>
    <property type="match status" value="1"/>
</dbReference>
<evidence type="ECO:0000256" key="14">
    <source>
        <dbReference type="PROSITE-ProRule" id="PRU00169"/>
    </source>
</evidence>
<comment type="catalytic activity">
    <reaction evidence="1">
        <text>ATP + protein L-histidine = ADP + protein N-phospho-L-histidine.</text>
        <dbReference type="EC" id="2.7.13.3"/>
    </reaction>
</comment>
<dbReference type="CDD" id="cd00130">
    <property type="entry name" value="PAS"/>
    <property type="match status" value="1"/>
</dbReference>
<keyword evidence="13" id="KW-0472">Membrane</keyword>
<dbReference type="Gene3D" id="3.40.50.2300">
    <property type="match status" value="2"/>
</dbReference>
<feature type="modified residue" description="4-aspartylphosphate" evidence="14">
    <location>
        <position position="816"/>
    </location>
</feature>
<evidence type="ECO:0000256" key="4">
    <source>
        <dbReference type="ARBA" id="ARBA00022475"/>
    </source>
</evidence>
<dbReference type="CDD" id="cd16922">
    <property type="entry name" value="HATPase_EvgS-ArcB-TorS-like"/>
    <property type="match status" value="1"/>
</dbReference>
<keyword evidence="11" id="KW-1133">Transmembrane helix</keyword>
<organism evidence="18 19">
    <name type="scientific">Sunxiuqinia dokdonensis</name>
    <dbReference type="NCBI Taxonomy" id="1409788"/>
    <lineage>
        <taxon>Bacteria</taxon>
        <taxon>Pseudomonadati</taxon>
        <taxon>Bacteroidota</taxon>
        <taxon>Bacteroidia</taxon>
        <taxon>Marinilabiliales</taxon>
        <taxon>Prolixibacteraceae</taxon>
        <taxon>Sunxiuqinia</taxon>
    </lineage>
</organism>
<evidence type="ECO:0000256" key="11">
    <source>
        <dbReference type="ARBA" id="ARBA00022989"/>
    </source>
</evidence>
<keyword evidence="4" id="KW-1003">Cell membrane</keyword>
<evidence type="ECO:0000256" key="10">
    <source>
        <dbReference type="ARBA" id="ARBA00022840"/>
    </source>
</evidence>
<dbReference type="SMART" id="SM00091">
    <property type="entry name" value="PAS"/>
    <property type="match status" value="3"/>
</dbReference>
<keyword evidence="8" id="KW-0547">Nucleotide-binding</keyword>
<dbReference type="CDD" id="cd00082">
    <property type="entry name" value="HisKA"/>
    <property type="match status" value="1"/>
</dbReference>
<dbReference type="PROSITE" id="PS50110">
    <property type="entry name" value="RESPONSE_REGULATORY"/>
    <property type="match status" value="2"/>
</dbReference>
<dbReference type="SUPFAM" id="SSF52172">
    <property type="entry name" value="CheY-like"/>
    <property type="match status" value="2"/>
</dbReference>
<dbReference type="FunFam" id="1.10.287.130:FF:000003">
    <property type="entry name" value="Histidine kinase"/>
    <property type="match status" value="1"/>
</dbReference>
<keyword evidence="9 18" id="KW-0418">Kinase</keyword>
<dbReference type="Pfam" id="PF00512">
    <property type="entry name" value="HisKA"/>
    <property type="match status" value="1"/>
</dbReference>
<dbReference type="InterPro" id="IPR036097">
    <property type="entry name" value="HisK_dim/P_sf"/>
</dbReference>
<dbReference type="InterPro" id="IPR013656">
    <property type="entry name" value="PAS_4"/>
</dbReference>
<sequence length="1026" mass="115735">MDRLFVLLGSEFSYQKFLPLMNDLQEINFSCFSSYDLVVKAIAHTTPTAILIHASDYFQIISGSKQNDINALDVPKIIVGGTTNPDILSGAQTHFLPESFTDARFLSLFNDEILKRPVAVHSAKILDLIIHHIPIALFWKDKNLNYLGCDQIFCNDRGFSSPADVVGLTDFDLYPADVAANNRNMDKEVIRSGRPLLNYEDEEVTASGDVDILRKSKIPVKDSTGEVIAVMGLYERITDQVQIQKSLKDEQHFLQMLMDNIPDTIYFKDRDSNFLRINKSQAQTIGLNDPEAATGKSDFDFFDMDHARQAFLDEQELMKNGKPLINKLEYIKTATGHRYVTASKIPLKDETGACIGLVGLSRDVTAEHLFKQELRHEQELLKSLMDNIPDRIYFKDTQSRFVRINKAHFTSFGIEDEQEIIGKTDFDFFPKEIAEDLYARERAVLKTGIPQINDIEKTINPDGSTVWSSVTKVPIRNDQGEVIGLVGISRDVTKEELARQELNRAKEKAEYANRAKSLFLANMSHEIRTPMNGVIGMADILKRTDLVPFQRDYLDVIIKSGQTLLSIINDILDFSKIESGKMELEFAPVNIRTVVEEVADVQIIQANEKSLDFLTYVDPNIPEYISGDYVRLKQVITNLSNNAVKFTAKGEVCVSAELVQTIGDEHELLFAVKDSGIGIPKVHQDKLFQSFSQVDSSTTRKFGGTGLGLAICQKLVAAMGGKIELKSEAGQGAEFSFRLKFKETKGKNNSFRLKSVSFENLHALVVDDNKTNRNIFREYLESWKVNVHEASGGDEALAEIARLRDKGISLDFALLDFQMAEMDGIELARRFREICDLKSLRIIMVSSVTDAINRNDLSGSDFDFYLNKPVKLQQLYQVIASVMGKPKSKEKIHQEIEVLKSDLQHKRILIVEDNPVNMKVALHSIDGICPNITLAYDGKQAVEEFQKEQVDFILMDIQMPVLNGIEATKQIREIERQSNVTSPVKIIAMTANTMKEDVEYCLEIGMDAFLAKPFRVDDLMEVLNFD</sequence>
<dbReference type="NCBIfam" id="TIGR00229">
    <property type="entry name" value="sensory_box"/>
    <property type="match status" value="2"/>
</dbReference>
<keyword evidence="7" id="KW-0812">Transmembrane</keyword>
<dbReference type="SMART" id="SM00388">
    <property type="entry name" value="HisKA"/>
    <property type="match status" value="1"/>
</dbReference>
<gene>
    <name evidence="18" type="ORF">NC99_19920</name>
</gene>
<dbReference type="Proteomes" id="UP000036958">
    <property type="component" value="Unassembled WGS sequence"/>
</dbReference>
<dbReference type="SUPFAM" id="SSF55874">
    <property type="entry name" value="ATPase domain of HSP90 chaperone/DNA topoisomerase II/histidine kinase"/>
    <property type="match status" value="1"/>
</dbReference>
<dbReference type="SMART" id="SM00387">
    <property type="entry name" value="HATPase_c"/>
    <property type="match status" value="1"/>
</dbReference>
<dbReference type="Pfam" id="PF08448">
    <property type="entry name" value="PAS_4"/>
    <property type="match status" value="3"/>
</dbReference>
<keyword evidence="6 18" id="KW-0808">Transferase</keyword>
<dbReference type="PROSITE" id="PS50109">
    <property type="entry name" value="HIS_KIN"/>
    <property type="match status" value="1"/>
</dbReference>
<keyword evidence="5 14" id="KW-0597">Phosphoprotein</keyword>
<name>A0A0L8V9K5_9BACT</name>
<dbReference type="InterPro" id="IPR011006">
    <property type="entry name" value="CheY-like_superfamily"/>
</dbReference>
<evidence type="ECO:0000256" key="3">
    <source>
        <dbReference type="ARBA" id="ARBA00012438"/>
    </source>
</evidence>
<dbReference type="SMART" id="SM00448">
    <property type="entry name" value="REC"/>
    <property type="match status" value="2"/>
</dbReference>
<dbReference type="GO" id="GO:0005886">
    <property type="term" value="C:plasma membrane"/>
    <property type="evidence" value="ECO:0007669"/>
    <property type="project" value="UniProtKB-SubCell"/>
</dbReference>
<dbReference type="InterPro" id="IPR005467">
    <property type="entry name" value="His_kinase_dom"/>
</dbReference>
<dbReference type="GO" id="GO:0005524">
    <property type="term" value="F:ATP binding"/>
    <property type="evidence" value="ECO:0007669"/>
    <property type="project" value="UniProtKB-KW"/>
</dbReference>
<dbReference type="InterPro" id="IPR004358">
    <property type="entry name" value="Sig_transdc_His_kin-like_C"/>
</dbReference>
<dbReference type="STRING" id="1409788.NC99_19920"/>
<dbReference type="InterPro" id="IPR036890">
    <property type="entry name" value="HATPase_C_sf"/>
</dbReference>
<reference evidence="19" key="1">
    <citation type="submission" date="2015-07" db="EMBL/GenBank/DDBJ databases">
        <title>Genome sequencing of Sunxiuqinia dokdonensis strain SK.</title>
        <authorList>
            <person name="Ahn S."/>
            <person name="Kim B.-C."/>
        </authorList>
    </citation>
    <scope>NUCLEOTIDE SEQUENCE [LARGE SCALE GENOMIC DNA]</scope>
    <source>
        <strain evidence="19">SK</strain>
    </source>
</reference>
<dbReference type="AlphaFoldDB" id="A0A0L8V9K5"/>
<evidence type="ECO:0000256" key="6">
    <source>
        <dbReference type="ARBA" id="ARBA00022679"/>
    </source>
</evidence>
<dbReference type="Gene3D" id="3.30.450.20">
    <property type="entry name" value="PAS domain"/>
    <property type="match status" value="3"/>
</dbReference>
<evidence type="ECO:0000256" key="7">
    <source>
        <dbReference type="ARBA" id="ARBA00022692"/>
    </source>
</evidence>
<dbReference type="FunFam" id="3.30.565.10:FF:000010">
    <property type="entry name" value="Sensor histidine kinase RcsC"/>
    <property type="match status" value="1"/>
</dbReference>
<feature type="modified residue" description="4-aspartylphosphate" evidence="14">
    <location>
        <position position="956"/>
    </location>
</feature>
<evidence type="ECO:0000313" key="18">
    <source>
        <dbReference type="EMBL" id="KOH45130.1"/>
    </source>
</evidence>
<dbReference type="SUPFAM" id="SSF47384">
    <property type="entry name" value="Homodimeric domain of signal transducing histidine kinase"/>
    <property type="match status" value="1"/>
</dbReference>
<feature type="domain" description="Response regulatory" evidence="16">
    <location>
        <begin position="762"/>
        <end position="883"/>
    </location>
</feature>
<keyword evidence="12" id="KW-0902">Two-component regulatory system</keyword>
<feature type="domain" description="PAC" evidence="17">
    <location>
        <begin position="197"/>
        <end position="249"/>
    </location>
</feature>
<feature type="domain" description="PAC" evidence="17">
    <location>
        <begin position="452"/>
        <end position="504"/>
    </location>
</feature>
<dbReference type="Pfam" id="PF02518">
    <property type="entry name" value="HATPase_c"/>
    <property type="match status" value="1"/>
</dbReference>
<comment type="subcellular location">
    <subcellularLocation>
        <location evidence="2">Cell membrane</location>
        <topology evidence="2">Multi-pass membrane protein</topology>
    </subcellularLocation>
</comment>
<dbReference type="RefSeq" id="WP_053182627.1">
    <property type="nucleotide sequence ID" value="NZ_LGIA01000148.1"/>
</dbReference>
<evidence type="ECO:0000256" key="13">
    <source>
        <dbReference type="ARBA" id="ARBA00023136"/>
    </source>
</evidence>
<dbReference type="EMBL" id="LGIA01000148">
    <property type="protein sequence ID" value="KOH45130.1"/>
    <property type="molecule type" value="Genomic_DNA"/>
</dbReference>
<dbReference type="EC" id="2.7.13.3" evidence="3"/>
<dbReference type="InterPro" id="IPR003661">
    <property type="entry name" value="HisK_dim/P_dom"/>
</dbReference>
<keyword evidence="10" id="KW-0067">ATP-binding</keyword>
<feature type="domain" description="Histidine kinase" evidence="15">
    <location>
        <begin position="522"/>
        <end position="743"/>
    </location>
</feature>
<keyword evidence="19" id="KW-1185">Reference proteome</keyword>
<evidence type="ECO:0000259" key="16">
    <source>
        <dbReference type="PROSITE" id="PS50110"/>
    </source>
</evidence>
<dbReference type="InterPro" id="IPR001789">
    <property type="entry name" value="Sig_transdc_resp-reg_receiver"/>
</dbReference>
<dbReference type="InterPro" id="IPR000014">
    <property type="entry name" value="PAS"/>
</dbReference>
<dbReference type="InterPro" id="IPR003594">
    <property type="entry name" value="HATPase_dom"/>
</dbReference>
<evidence type="ECO:0000256" key="12">
    <source>
        <dbReference type="ARBA" id="ARBA00023012"/>
    </source>
</evidence>
<dbReference type="SUPFAM" id="SSF55785">
    <property type="entry name" value="PYP-like sensor domain (PAS domain)"/>
    <property type="match status" value="3"/>
</dbReference>
<dbReference type="InterPro" id="IPR000700">
    <property type="entry name" value="PAS-assoc_C"/>
</dbReference>
<dbReference type="PANTHER" id="PTHR45339:SF1">
    <property type="entry name" value="HYBRID SIGNAL TRANSDUCTION HISTIDINE KINASE J"/>
    <property type="match status" value="1"/>
</dbReference>
<evidence type="ECO:0000256" key="1">
    <source>
        <dbReference type="ARBA" id="ARBA00000085"/>
    </source>
</evidence>
<evidence type="ECO:0000259" key="17">
    <source>
        <dbReference type="PROSITE" id="PS50113"/>
    </source>
</evidence>
<dbReference type="Pfam" id="PF00072">
    <property type="entry name" value="Response_reg"/>
    <property type="match status" value="2"/>
</dbReference>
<dbReference type="Gene3D" id="3.30.565.10">
    <property type="entry name" value="Histidine kinase-like ATPase, C-terminal domain"/>
    <property type="match status" value="1"/>
</dbReference>
<dbReference type="GO" id="GO:0000155">
    <property type="term" value="F:phosphorelay sensor kinase activity"/>
    <property type="evidence" value="ECO:0007669"/>
    <property type="project" value="InterPro"/>
</dbReference>
<comment type="caution">
    <text evidence="18">The sequence shown here is derived from an EMBL/GenBank/DDBJ whole genome shotgun (WGS) entry which is preliminary data.</text>
</comment>
<evidence type="ECO:0000256" key="2">
    <source>
        <dbReference type="ARBA" id="ARBA00004651"/>
    </source>
</evidence>
<feature type="domain" description="Response regulatory" evidence="16">
    <location>
        <begin position="907"/>
        <end position="1026"/>
    </location>
</feature>
<evidence type="ECO:0000259" key="15">
    <source>
        <dbReference type="PROSITE" id="PS50109"/>
    </source>
</evidence>